<evidence type="ECO:0000313" key="1">
    <source>
        <dbReference type="EMBL" id="MDE1465956.1"/>
    </source>
</evidence>
<reference evidence="1 2" key="1">
    <citation type="submission" date="2022-11" db="EMBL/GenBank/DDBJ databases">
        <title>Spartinivicinus poritis sp. nov., isolated from scleractinian coral Porites lutea.</title>
        <authorList>
            <person name="Zhang G."/>
            <person name="Cai L."/>
            <person name="Wei Q."/>
        </authorList>
    </citation>
    <scope>NUCLEOTIDE SEQUENCE [LARGE SCALE GENOMIC DNA]</scope>
    <source>
        <strain evidence="1 2">A2-2</strain>
    </source>
</reference>
<gene>
    <name evidence="1" type="ORF">ORQ98_28755</name>
</gene>
<dbReference type="Proteomes" id="UP001528823">
    <property type="component" value="Unassembled WGS sequence"/>
</dbReference>
<protein>
    <recommendedName>
        <fullName evidence="3">DNA-binding protein</fullName>
    </recommendedName>
</protein>
<accession>A0ABT5UHT7</accession>
<name>A0ABT5UHT7_9GAMM</name>
<comment type="caution">
    <text evidence="1">The sequence shown here is derived from an EMBL/GenBank/DDBJ whole genome shotgun (WGS) entry which is preliminary data.</text>
</comment>
<dbReference type="RefSeq" id="WP_274692254.1">
    <property type="nucleotide sequence ID" value="NZ_JAPMOU010000107.1"/>
</dbReference>
<evidence type="ECO:0000313" key="2">
    <source>
        <dbReference type="Proteomes" id="UP001528823"/>
    </source>
</evidence>
<keyword evidence="2" id="KW-1185">Reference proteome</keyword>
<evidence type="ECO:0008006" key="3">
    <source>
        <dbReference type="Google" id="ProtNLM"/>
    </source>
</evidence>
<sequence>MQDTQPAKKVSNCVGNHNRRVSDFWSQIIGIEDAARLLNMRITEFKQCIKEGRPVKGCPTPEVHSVSDKGKIFFEAREIKKLLDQLSASS</sequence>
<proteinExistence type="predicted"/>
<dbReference type="EMBL" id="JAPMOU010000107">
    <property type="protein sequence ID" value="MDE1465956.1"/>
    <property type="molecule type" value="Genomic_DNA"/>
</dbReference>
<organism evidence="1 2">
    <name type="scientific">Spartinivicinus poritis</name>
    <dbReference type="NCBI Taxonomy" id="2994640"/>
    <lineage>
        <taxon>Bacteria</taxon>
        <taxon>Pseudomonadati</taxon>
        <taxon>Pseudomonadota</taxon>
        <taxon>Gammaproteobacteria</taxon>
        <taxon>Oceanospirillales</taxon>
        <taxon>Zooshikellaceae</taxon>
        <taxon>Spartinivicinus</taxon>
    </lineage>
</organism>